<dbReference type="OrthoDB" id="9793058at2"/>
<keyword evidence="2" id="KW-1185">Reference proteome</keyword>
<dbReference type="PANTHER" id="PTHR43428:SF1">
    <property type="entry name" value="ARSENATE REDUCTASE"/>
    <property type="match status" value="1"/>
</dbReference>
<name>A0A2S0HWX2_9FLAO</name>
<dbReference type="Proteomes" id="UP000238442">
    <property type="component" value="Chromosome"/>
</dbReference>
<gene>
    <name evidence="1" type="ORF">C5O00_08050</name>
</gene>
<dbReference type="RefSeq" id="WP_105216369.1">
    <property type="nucleotide sequence ID" value="NZ_CP027062.1"/>
</dbReference>
<evidence type="ECO:0000313" key="2">
    <source>
        <dbReference type="Proteomes" id="UP000238442"/>
    </source>
</evidence>
<dbReference type="Gene3D" id="3.40.50.2300">
    <property type="match status" value="1"/>
</dbReference>
<proteinExistence type="predicted"/>
<sequence length="210" mass="23817">MHTEPAPLFPEITKQIEALDLYSIPEDRKVALQPLIEYIQQKATEKQQIRLNFICTHNSRRSHLSQVWAQTLAYHYNLKNVYCYSGGTEATALFPKIADTLTLSGFQIKTLSGDGNPVYAIKYADNAHPILGFSKVMDDDFNPKSEFAAIMTCNSANEACPFVPGAEKRIPITYEDPKEFDNTPQQDEKYLERSLQIATELSYVFSQINL</sequence>
<dbReference type="InterPro" id="IPR036196">
    <property type="entry name" value="Ptyr_pPase_sf"/>
</dbReference>
<dbReference type="AlphaFoldDB" id="A0A2S0HWX2"/>
<accession>A0A2S0HWX2</accession>
<protein>
    <submittedName>
        <fullName evidence="1">Protein-tyrosine-phosphatase</fullName>
    </submittedName>
</protein>
<dbReference type="EMBL" id="CP027062">
    <property type="protein sequence ID" value="AVI51128.1"/>
    <property type="molecule type" value="Genomic_DNA"/>
</dbReference>
<reference evidence="1 2" key="1">
    <citation type="submission" date="2018-02" db="EMBL/GenBank/DDBJ databases">
        <title>Genomic analysis of the strain RR4-38 isolated from a seawater recirculating aquaculture system.</title>
        <authorList>
            <person name="Kim Y.-S."/>
            <person name="Jang Y.H."/>
            <person name="Kim K.-H."/>
        </authorList>
    </citation>
    <scope>NUCLEOTIDE SEQUENCE [LARGE SCALE GENOMIC DNA]</scope>
    <source>
        <strain evidence="1 2">RR4-38</strain>
    </source>
</reference>
<dbReference type="SUPFAM" id="SSF52788">
    <property type="entry name" value="Phosphotyrosine protein phosphatases I"/>
    <property type="match status" value="1"/>
</dbReference>
<evidence type="ECO:0000313" key="1">
    <source>
        <dbReference type="EMBL" id="AVI51128.1"/>
    </source>
</evidence>
<organism evidence="1 2">
    <name type="scientific">Pukyongia salina</name>
    <dbReference type="NCBI Taxonomy" id="2094025"/>
    <lineage>
        <taxon>Bacteria</taxon>
        <taxon>Pseudomonadati</taxon>
        <taxon>Bacteroidota</taxon>
        <taxon>Flavobacteriia</taxon>
        <taxon>Flavobacteriales</taxon>
        <taxon>Flavobacteriaceae</taxon>
        <taxon>Pukyongia</taxon>
    </lineage>
</organism>
<dbReference type="KEGG" id="aue:C5O00_08050"/>
<dbReference type="PANTHER" id="PTHR43428">
    <property type="entry name" value="ARSENATE REDUCTASE"/>
    <property type="match status" value="1"/>
</dbReference>